<dbReference type="GO" id="GO:0016887">
    <property type="term" value="F:ATP hydrolysis activity"/>
    <property type="evidence" value="ECO:0007669"/>
    <property type="project" value="InterPro"/>
</dbReference>
<protein>
    <submittedName>
        <fullName evidence="3">DamX-like protein</fullName>
    </submittedName>
    <submittedName>
        <fullName evidence="2">DamX-related protein</fullName>
    </submittedName>
</protein>
<dbReference type="Proteomes" id="UP000054639">
    <property type="component" value="Unassembled WGS sequence"/>
</dbReference>
<feature type="domain" description="SPOR" evidence="1">
    <location>
        <begin position="396"/>
        <end position="474"/>
    </location>
</feature>
<dbReference type="Gene3D" id="3.40.50.300">
    <property type="entry name" value="P-loop containing nucleotide triphosphate hydrolases"/>
    <property type="match status" value="1"/>
</dbReference>
<dbReference type="STRING" id="45072.Lqua_1798"/>
<dbReference type="PROSITE" id="PS51724">
    <property type="entry name" value="SPOR"/>
    <property type="match status" value="1"/>
</dbReference>
<keyword evidence="4" id="KW-1185">Reference proteome</keyword>
<dbReference type="InterPro" id="IPR027417">
    <property type="entry name" value="P-loop_NTPase"/>
</dbReference>
<dbReference type="GO" id="GO:0042834">
    <property type="term" value="F:peptidoglycan binding"/>
    <property type="evidence" value="ECO:0007669"/>
    <property type="project" value="InterPro"/>
</dbReference>
<dbReference type="RefSeq" id="WP_058473972.1">
    <property type="nucleotide sequence ID" value="NZ_CAAAIL010000027.1"/>
</dbReference>
<sequence>MIDGKIQPDVGAVNQPRTLFKPGSWLAKIDFINHLVLFNNVLITVLSEKEGGKTSFSTLLQHNLDQQIKSVFMTIKPPCDEQQIISDIAAQLHLNASSDTNFASIVAQINERKAHVLLIIDDAQNLPETFIKEAMIAIKNQEDFGFFHLCLVSDYSLVAALNKLAVDQFNNLIHTIELGPLNENETRTYVLQRAMTGRLINKPLTDVQFKQFYQLTKGNLAKINSNLESFIHKCSTQKNTNKMKILKRTSAAISAVAVAGVSYVYFSGIYNDYRFPQMAQLTTPPPITTIVSEIKVARNEVPISYIASWQDSSTRQLMHYALPKKQILDDWDGDEQEMNTVALVDKVVVIPTVKAREALVETQLPVTQIAAVKESKLVEFKQPAPEKLAKKPEAQKSGTNLYTIQLAASHNESDIHRFRTSNKLFANTKVRHFTNAKGSWYILTLGEYDSRTLAQNTTNKLPPELAKLKPWIRSVAGLSDIG</sequence>
<dbReference type="OrthoDB" id="5648409at2"/>
<dbReference type="PANTHER" id="PTHR35894">
    <property type="entry name" value="GENERAL SECRETION PATHWAY PROTEIN A-RELATED"/>
    <property type="match status" value="1"/>
</dbReference>
<dbReference type="PANTHER" id="PTHR35894:SF7">
    <property type="entry name" value="GENERAL SECRETION PATHWAY PROTEIN A-RELATED"/>
    <property type="match status" value="1"/>
</dbReference>
<dbReference type="InterPro" id="IPR049945">
    <property type="entry name" value="AAA_22"/>
</dbReference>
<evidence type="ECO:0000313" key="4">
    <source>
        <dbReference type="Proteomes" id="UP000054639"/>
    </source>
</evidence>
<name>A0A378KV20_9GAMM</name>
<dbReference type="Proteomes" id="UP000254230">
    <property type="component" value="Unassembled WGS sequence"/>
</dbReference>
<proteinExistence type="predicted"/>
<dbReference type="InterPro" id="IPR007730">
    <property type="entry name" value="SPOR-like_dom"/>
</dbReference>
<reference evidence="2 4" key="1">
    <citation type="submission" date="2015-11" db="EMBL/GenBank/DDBJ databases">
        <title>Genomic analysis of 38 Legionella species identifies large and diverse effector repertoires.</title>
        <authorList>
            <person name="Burstein D."/>
            <person name="Amaro F."/>
            <person name="Zusman T."/>
            <person name="Lifshitz Z."/>
            <person name="Cohen O."/>
            <person name="Gilbert J.A."/>
            <person name="Pupko T."/>
            <person name="Shuman H.A."/>
            <person name="Segal G."/>
        </authorList>
    </citation>
    <scope>NUCLEOTIDE SEQUENCE [LARGE SCALE GENOMIC DNA]</scope>
    <source>
        <strain evidence="2 4">ATCC 49507</strain>
    </source>
</reference>
<gene>
    <name evidence="2" type="ORF">Lqua_1798</name>
    <name evidence="3" type="ORF">NCTC12376_02221</name>
</gene>
<evidence type="ECO:0000313" key="5">
    <source>
        <dbReference type="Proteomes" id="UP000254230"/>
    </source>
</evidence>
<evidence type="ECO:0000259" key="1">
    <source>
        <dbReference type="PROSITE" id="PS51724"/>
    </source>
</evidence>
<evidence type="ECO:0000313" key="2">
    <source>
        <dbReference type="EMBL" id="KTD48269.1"/>
    </source>
</evidence>
<dbReference type="SUPFAM" id="SSF52540">
    <property type="entry name" value="P-loop containing nucleoside triphosphate hydrolases"/>
    <property type="match status" value="1"/>
</dbReference>
<dbReference type="Pfam" id="PF13401">
    <property type="entry name" value="AAA_22"/>
    <property type="match status" value="1"/>
</dbReference>
<dbReference type="Pfam" id="PF05036">
    <property type="entry name" value="SPOR"/>
    <property type="match status" value="1"/>
</dbReference>
<dbReference type="AlphaFoldDB" id="A0A378KV20"/>
<dbReference type="EMBL" id="UGOW01000001">
    <property type="protein sequence ID" value="STY18402.1"/>
    <property type="molecule type" value="Genomic_DNA"/>
</dbReference>
<dbReference type="EMBL" id="LNYR01000022">
    <property type="protein sequence ID" value="KTD48269.1"/>
    <property type="molecule type" value="Genomic_DNA"/>
</dbReference>
<dbReference type="Gene3D" id="3.30.70.1070">
    <property type="entry name" value="Sporulation related repeat"/>
    <property type="match status" value="1"/>
</dbReference>
<dbReference type="InterPro" id="IPR036680">
    <property type="entry name" value="SPOR-like_sf"/>
</dbReference>
<accession>A0A378KV20</accession>
<reference evidence="3 5" key="2">
    <citation type="submission" date="2018-06" db="EMBL/GenBank/DDBJ databases">
        <authorList>
            <consortium name="Pathogen Informatics"/>
            <person name="Doyle S."/>
        </authorList>
    </citation>
    <scope>NUCLEOTIDE SEQUENCE [LARGE SCALE GENOMIC DNA]</scope>
    <source>
        <strain evidence="3 5">NCTC12376</strain>
    </source>
</reference>
<organism evidence="3 5">
    <name type="scientific">Legionella quateirensis</name>
    <dbReference type="NCBI Taxonomy" id="45072"/>
    <lineage>
        <taxon>Bacteria</taxon>
        <taxon>Pseudomonadati</taxon>
        <taxon>Pseudomonadota</taxon>
        <taxon>Gammaproteobacteria</taxon>
        <taxon>Legionellales</taxon>
        <taxon>Legionellaceae</taxon>
        <taxon>Legionella</taxon>
    </lineage>
</organism>
<dbReference type="InterPro" id="IPR052026">
    <property type="entry name" value="ExeA_AAA_ATPase_DNA-bind"/>
</dbReference>
<evidence type="ECO:0000313" key="3">
    <source>
        <dbReference type="EMBL" id="STY18402.1"/>
    </source>
</evidence>